<keyword evidence="2" id="KW-0997">Cell inner membrane</keyword>
<evidence type="ECO:0000256" key="2">
    <source>
        <dbReference type="ARBA" id="ARBA00022519"/>
    </source>
</evidence>
<dbReference type="GO" id="GO:0009245">
    <property type="term" value="P:lipid A biosynthetic process"/>
    <property type="evidence" value="ECO:0007669"/>
    <property type="project" value="TreeGrafter"/>
</dbReference>
<evidence type="ECO:0000256" key="4">
    <source>
        <dbReference type="ARBA" id="ARBA00022801"/>
    </source>
</evidence>
<reference evidence="8" key="2">
    <citation type="journal article" date="2021" name="PeerJ">
        <title>Extensive microbial diversity within the chicken gut microbiome revealed by metagenomics and culture.</title>
        <authorList>
            <person name="Gilroy R."/>
            <person name="Ravi A."/>
            <person name="Getino M."/>
            <person name="Pursley I."/>
            <person name="Horton D.L."/>
            <person name="Alikhan N.F."/>
            <person name="Baker D."/>
            <person name="Gharbi K."/>
            <person name="Hall N."/>
            <person name="Watson M."/>
            <person name="Adriaenssens E.M."/>
            <person name="Foster-Nyarko E."/>
            <person name="Jarju S."/>
            <person name="Secka A."/>
            <person name="Antonio M."/>
            <person name="Oren A."/>
            <person name="Chaudhuri R.R."/>
            <person name="La Ragione R."/>
            <person name="Hildebrand F."/>
            <person name="Pallen M.J."/>
        </authorList>
    </citation>
    <scope>NUCLEOTIDE SEQUENCE</scope>
    <source>
        <strain evidence="8">G3-3990</strain>
    </source>
</reference>
<keyword evidence="5" id="KW-0472">Membrane</keyword>
<dbReference type="Pfam" id="PF00149">
    <property type="entry name" value="Metallophos"/>
    <property type="match status" value="1"/>
</dbReference>
<sequence length="254" mass="29628">MGKTFFIADAHLGSKIVENARLHEKKVVQLLDHLEKEGATAIYLMGDMFDFWFEYKRVIPKGFTRFLGKLAELSDKGIDIHFFIGNHDIWTFGYLAQEIGMKVHYKEEVVDINHKKCFLAHGDGIYTTDKKFKFIRSIFHSRFCQKLFAALPSSWGIGFGLKWSASNRKMQLQHTNEYLGENKEWLVQFAKLHEEKEHIDYYIFGHRHILLDLMIKSGSRVCILGDCIHMFSYACIDENGELTLHTLEDELNIE</sequence>
<dbReference type="GO" id="GO:0046872">
    <property type="term" value="F:metal ion binding"/>
    <property type="evidence" value="ECO:0007669"/>
    <property type="project" value="UniProtKB-KW"/>
</dbReference>
<dbReference type="GO" id="GO:0016020">
    <property type="term" value="C:membrane"/>
    <property type="evidence" value="ECO:0007669"/>
    <property type="project" value="GOC"/>
</dbReference>
<dbReference type="Gene3D" id="3.60.21.10">
    <property type="match status" value="1"/>
</dbReference>
<keyword evidence="3" id="KW-0479">Metal-binding</keyword>
<comment type="caution">
    <text evidence="8">The sequence shown here is derived from an EMBL/GenBank/DDBJ whole genome shotgun (WGS) entry which is preliminary data.</text>
</comment>
<dbReference type="InterPro" id="IPR043461">
    <property type="entry name" value="LpxH-like"/>
</dbReference>
<evidence type="ECO:0000313" key="9">
    <source>
        <dbReference type="Proteomes" id="UP000823641"/>
    </source>
</evidence>
<dbReference type="SUPFAM" id="SSF56300">
    <property type="entry name" value="Metallo-dependent phosphatases"/>
    <property type="match status" value="1"/>
</dbReference>
<dbReference type="GO" id="GO:0008758">
    <property type="term" value="F:UDP-2,3-diacylglucosamine hydrolase activity"/>
    <property type="evidence" value="ECO:0007669"/>
    <property type="project" value="TreeGrafter"/>
</dbReference>
<protein>
    <submittedName>
        <fullName evidence="8">UDP-2,3-diacylglucosamine diphosphatase</fullName>
    </submittedName>
</protein>
<name>A0A9D9HWG5_9BACT</name>
<feature type="domain" description="Calcineurin-like phosphoesterase" evidence="7">
    <location>
        <begin position="5"/>
        <end position="209"/>
    </location>
</feature>
<dbReference type="InterPro" id="IPR004843">
    <property type="entry name" value="Calcineurin-like_PHP"/>
</dbReference>
<accession>A0A9D9HWG5</accession>
<reference evidence="8" key="1">
    <citation type="submission" date="2020-10" db="EMBL/GenBank/DDBJ databases">
        <authorList>
            <person name="Gilroy R."/>
        </authorList>
    </citation>
    <scope>NUCLEOTIDE SEQUENCE</scope>
    <source>
        <strain evidence="8">G3-3990</strain>
    </source>
</reference>
<dbReference type="CDD" id="cd07398">
    <property type="entry name" value="MPP_YbbF-LpxH"/>
    <property type="match status" value="1"/>
</dbReference>
<organism evidence="8 9">
    <name type="scientific">Candidatus Gallipaludibacter merdavium</name>
    <dbReference type="NCBI Taxonomy" id="2840839"/>
    <lineage>
        <taxon>Bacteria</taxon>
        <taxon>Pseudomonadati</taxon>
        <taxon>Bacteroidota</taxon>
        <taxon>Bacteroidia</taxon>
        <taxon>Bacteroidales</taxon>
        <taxon>Candidatus Gallipaludibacter</taxon>
    </lineage>
</organism>
<evidence type="ECO:0000256" key="3">
    <source>
        <dbReference type="ARBA" id="ARBA00022723"/>
    </source>
</evidence>
<dbReference type="EMBL" id="JADIMG010000111">
    <property type="protein sequence ID" value="MBO8461052.1"/>
    <property type="molecule type" value="Genomic_DNA"/>
</dbReference>
<gene>
    <name evidence="8" type="ORF">IAA73_12100</name>
</gene>
<dbReference type="InterPro" id="IPR029052">
    <property type="entry name" value="Metallo-depent_PP-like"/>
</dbReference>
<dbReference type="Proteomes" id="UP000823641">
    <property type="component" value="Unassembled WGS sequence"/>
</dbReference>
<dbReference type="PANTHER" id="PTHR34990">
    <property type="entry name" value="UDP-2,3-DIACYLGLUCOSAMINE HYDROLASE-RELATED"/>
    <property type="match status" value="1"/>
</dbReference>
<dbReference type="PANTHER" id="PTHR34990:SF1">
    <property type="entry name" value="UDP-2,3-DIACYLGLUCOSAMINE HYDROLASE"/>
    <property type="match status" value="1"/>
</dbReference>
<keyword evidence="6" id="KW-0464">Manganese</keyword>
<evidence type="ECO:0000313" key="8">
    <source>
        <dbReference type="EMBL" id="MBO8461052.1"/>
    </source>
</evidence>
<proteinExistence type="predicted"/>
<dbReference type="AlphaFoldDB" id="A0A9D9HWG5"/>
<evidence type="ECO:0000259" key="7">
    <source>
        <dbReference type="Pfam" id="PF00149"/>
    </source>
</evidence>
<evidence type="ECO:0000256" key="5">
    <source>
        <dbReference type="ARBA" id="ARBA00023136"/>
    </source>
</evidence>
<evidence type="ECO:0000256" key="6">
    <source>
        <dbReference type="ARBA" id="ARBA00023211"/>
    </source>
</evidence>
<keyword evidence="1" id="KW-1003">Cell membrane</keyword>
<evidence type="ECO:0000256" key="1">
    <source>
        <dbReference type="ARBA" id="ARBA00022475"/>
    </source>
</evidence>
<keyword evidence="4" id="KW-0378">Hydrolase</keyword>